<dbReference type="AlphaFoldDB" id="A0A7M4F602"/>
<keyword evidence="2" id="KW-0416">Keratin</keyword>
<comment type="similarity">
    <text evidence="1">Belongs to the avian keratin family.</text>
</comment>
<reference evidence="3" key="2">
    <citation type="submission" date="2025-09" db="UniProtKB">
        <authorList>
            <consortium name="Ensembl"/>
        </authorList>
    </citation>
    <scope>IDENTIFICATION</scope>
</reference>
<dbReference type="PANTHER" id="PTHR31203:SF1">
    <property type="entry name" value="BETA-KERATIN-RELATED PROTEIN-RELATED"/>
    <property type="match status" value="1"/>
</dbReference>
<evidence type="ECO:0000313" key="4">
    <source>
        <dbReference type="Proteomes" id="UP000594220"/>
    </source>
</evidence>
<dbReference type="InterPro" id="IPR003461">
    <property type="entry name" value="Keratin"/>
</dbReference>
<evidence type="ECO:0008006" key="5">
    <source>
        <dbReference type="Google" id="ProtNLM"/>
    </source>
</evidence>
<evidence type="ECO:0000256" key="1">
    <source>
        <dbReference type="ARBA" id="ARBA00008702"/>
    </source>
</evidence>
<dbReference type="GO" id="GO:0005200">
    <property type="term" value="F:structural constituent of cytoskeleton"/>
    <property type="evidence" value="ECO:0007669"/>
    <property type="project" value="InterPro"/>
</dbReference>
<organism evidence="3 4">
    <name type="scientific">Crocodylus porosus</name>
    <name type="common">Saltwater crocodile</name>
    <name type="synonym">Estuarine crocodile</name>
    <dbReference type="NCBI Taxonomy" id="8502"/>
    <lineage>
        <taxon>Eukaryota</taxon>
        <taxon>Metazoa</taxon>
        <taxon>Chordata</taxon>
        <taxon>Craniata</taxon>
        <taxon>Vertebrata</taxon>
        <taxon>Euteleostomi</taxon>
        <taxon>Archelosauria</taxon>
        <taxon>Archosauria</taxon>
        <taxon>Crocodylia</taxon>
        <taxon>Longirostres</taxon>
        <taxon>Crocodylidae</taxon>
        <taxon>Crocodylus</taxon>
    </lineage>
</organism>
<sequence length="120" mass="12684">MGAEWFLSKQCEVYCFPCLSGPSLSLKDGFLWPVACPEPCVQACNQPCVTSCGDSRAVVYAPPVIVTFPGPILSTCPQESLVGTVFTPGAVSASLGSLNLLPCSSSFFPLRVTMLPCSWS</sequence>
<evidence type="ECO:0000313" key="3">
    <source>
        <dbReference type="Ensembl" id="ENSCPRP00005019565.1"/>
    </source>
</evidence>
<name>A0A7M4F602_CROPO</name>
<evidence type="ECO:0000256" key="2">
    <source>
        <dbReference type="ARBA" id="ARBA00022744"/>
    </source>
</evidence>
<dbReference type="GeneTree" id="ENSGT01120000272163"/>
<dbReference type="PANTHER" id="PTHR31203">
    <property type="entry name" value="BETA-KERATIN-RELATED PROTEIN-RELATED"/>
    <property type="match status" value="1"/>
</dbReference>
<dbReference type="GO" id="GO:0005882">
    <property type="term" value="C:intermediate filament"/>
    <property type="evidence" value="ECO:0007669"/>
    <property type="project" value="UniProtKB-KW"/>
</dbReference>
<dbReference type="Ensembl" id="ENSCPRT00005022878.1">
    <property type="protein sequence ID" value="ENSCPRP00005019565.1"/>
    <property type="gene ID" value="ENSCPRG00005013644.1"/>
</dbReference>
<protein>
    <recommendedName>
        <fullName evidence="5">Keratin</fullName>
    </recommendedName>
</protein>
<accession>A0A7M4F602</accession>
<dbReference type="Pfam" id="PF02422">
    <property type="entry name" value="Keratin"/>
    <property type="match status" value="1"/>
</dbReference>
<proteinExistence type="inferred from homology"/>
<keyword evidence="4" id="KW-1185">Reference proteome</keyword>
<dbReference type="Proteomes" id="UP000594220">
    <property type="component" value="Unplaced"/>
</dbReference>
<reference evidence="3" key="1">
    <citation type="submission" date="2025-08" db="UniProtKB">
        <authorList>
            <consortium name="Ensembl"/>
        </authorList>
    </citation>
    <scope>IDENTIFICATION</scope>
</reference>